<dbReference type="SUPFAM" id="SSF54001">
    <property type="entry name" value="Cysteine proteinases"/>
    <property type="match status" value="1"/>
</dbReference>
<dbReference type="InterPro" id="IPR038765">
    <property type="entry name" value="Papain-like_cys_pep_sf"/>
</dbReference>
<keyword evidence="1" id="KW-1133">Transmembrane helix</keyword>
<dbReference type="RefSeq" id="WP_085880565.1">
    <property type="nucleotide sequence ID" value="NZ_FWFZ01000031.1"/>
</dbReference>
<dbReference type="EMBL" id="FWFZ01000031">
    <property type="protein sequence ID" value="SLN74596.1"/>
    <property type="molecule type" value="Genomic_DNA"/>
</dbReference>
<dbReference type="OrthoDB" id="5395100at2"/>
<evidence type="ECO:0000313" key="2">
    <source>
        <dbReference type="EMBL" id="SLN74596.1"/>
    </source>
</evidence>
<accession>A0A1Y5TZ31</accession>
<evidence type="ECO:0000313" key="3">
    <source>
        <dbReference type="Proteomes" id="UP000193900"/>
    </source>
</evidence>
<dbReference type="Gene3D" id="3.90.1720.10">
    <property type="entry name" value="endopeptidase domain like (from Nostoc punctiforme)"/>
    <property type="match status" value="1"/>
</dbReference>
<proteinExistence type="predicted"/>
<dbReference type="NCBIfam" id="TIGR02594">
    <property type="entry name" value="TIGR02594 family protein"/>
    <property type="match status" value="1"/>
</dbReference>
<sequence length="205" mass="22198">MRKTYHLARAEIGTVEWAEGSNPTVDRYFDDVGFPTMRDDTAWCAAFVGAMLHRSGLPHTRKLTARSYLDWGKPVDLNDAEAGDVVIFWRGSPESWTGHVAFFVRREGARIIVVGGNQRDQVSETGYPEAQLLGVRRMTLTSKTQSTTLRAAAGAAVAGAGGVAAAVGQLDPAAQSILIGASCLVGLGLLWIVRERLQKWAEGDR</sequence>
<keyword evidence="1" id="KW-0472">Membrane</keyword>
<feature type="transmembrane region" description="Helical" evidence="1">
    <location>
        <begin position="147"/>
        <end position="167"/>
    </location>
</feature>
<keyword evidence="3" id="KW-1185">Reference proteome</keyword>
<organism evidence="2 3">
    <name type="scientific">Roseisalinus antarcticus</name>
    <dbReference type="NCBI Taxonomy" id="254357"/>
    <lineage>
        <taxon>Bacteria</taxon>
        <taxon>Pseudomonadati</taxon>
        <taxon>Pseudomonadota</taxon>
        <taxon>Alphaproteobacteria</taxon>
        <taxon>Rhodobacterales</taxon>
        <taxon>Roseobacteraceae</taxon>
        <taxon>Roseisalinus</taxon>
    </lineage>
</organism>
<protein>
    <submittedName>
        <fullName evidence="2">Uncharacterized protein</fullName>
    </submittedName>
</protein>
<feature type="transmembrane region" description="Helical" evidence="1">
    <location>
        <begin position="173"/>
        <end position="193"/>
    </location>
</feature>
<dbReference type="Proteomes" id="UP000193900">
    <property type="component" value="Unassembled WGS sequence"/>
</dbReference>
<dbReference type="AlphaFoldDB" id="A0A1Y5TZ31"/>
<dbReference type="InterPro" id="IPR013423">
    <property type="entry name" value="CHP02594"/>
</dbReference>
<evidence type="ECO:0000256" key="1">
    <source>
        <dbReference type="SAM" id="Phobius"/>
    </source>
</evidence>
<name>A0A1Y5TZ31_9RHOB</name>
<gene>
    <name evidence="2" type="ORF">ROA7023_03820</name>
</gene>
<reference evidence="2 3" key="1">
    <citation type="submission" date="2017-03" db="EMBL/GenBank/DDBJ databases">
        <authorList>
            <person name="Afonso C.L."/>
            <person name="Miller P.J."/>
            <person name="Scott M.A."/>
            <person name="Spackman E."/>
            <person name="Goraichik I."/>
            <person name="Dimitrov K.M."/>
            <person name="Suarez D.L."/>
            <person name="Swayne D.E."/>
        </authorList>
    </citation>
    <scope>NUCLEOTIDE SEQUENCE [LARGE SCALE GENOMIC DNA]</scope>
    <source>
        <strain evidence="2 3">CECT 7023</strain>
    </source>
</reference>
<keyword evidence="1" id="KW-0812">Transmembrane</keyword>